<accession>A0A0A9CAW5</accession>
<dbReference type="AlphaFoldDB" id="A0A0A9CAW5"/>
<organism evidence="1">
    <name type="scientific">Arundo donax</name>
    <name type="common">Giant reed</name>
    <name type="synonym">Donax arundinaceus</name>
    <dbReference type="NCBI Taxonomy" id="35708"/>
    <lineage>
        <taxon>Eukaryota</taxon>
        <taxon>Viridiplantae</taxon>
        <taxon>Streptophyta</taxon>
        <taxon>Embryophyta</taxon>
        <taxon>Tracheophyta</taxon>
        <taxon>Spermatophyta</taxon>
        <taxon>Magnoliopsida</taxon>
        <taxon>Liliopsida</taxon>
        <taxon>Poales</taxon>
        <taxon>Poaceae</taxon>
        <taxon>PACMAD clade</taxon>
        <taxon>Arundinoideae</taxon>
        <taxon>Arundineae</taxon>
        <taxon>Arundo</taxon>
    </lineage>
</organism>
<proteinExistence type="predicted"/>
<sequence length="16" mass="1924">MVVKLYCERILLQTNT</sequence>
<name>A0A0A9CAW5_ARUDO</name>
<reference evidence="1" key="1">
    <citation type="submission" date="2014-09" db="EMBL/GenBank/DDBJ databases">
        <authorList>
            <person name="Magalhaes I.L.F."/>
            <person name="Oliveira U."/>
            <person name="Santos F.R."/>
            <person name="Vidigal T.H.D.A."/>
            <person name="Brescovit A.D."/>
            <person name="Santos A.J."/>
        </authorList>
    </citation>
    <scope>NUCLEOTIDE SEQUENCE</scope>
    <source>
        <tissue evidence="1">Shoot tissue taken approximately 20 cm above the soil surface</tissue>
    </source>
</reference>
<protein>
    <submittedName>
        <fullName evidence="1">Uncharacterized protein</fullName>
    </submittedName>
</protein>
<reference evidence="1" key="2">
    <citation type="journal article" date="2015" name="Data Brief">
        <title>Shoot transcriptome of the giant reed, Arundo donax.</title>
        <authorList>
            <person name="Barrero R.A."/>
            <person name="Guerrero F.D."/>
            <person name="Moolhuijzen P."/>
            <person name="Goolsby J.A."/>
            <person name="Tidwell J."/>
            <person name="Bellgard S.E."/>
            <person name="Bellgard M.I."/>
        </authorList>
    </citation>
    <scope>NUCLEOTIDE SEQUENCE</scope>
    <source>
        <tissue evidence="1">Shoot tissue taken approximately 20 cm above the soil surface</tissue>
    </source>
</reference>
<evidence type="ECO:0000313" key="1">
    <source>
        <dbReference type="EMBL" id="JAD73469.1"/>
    </source>
</evidence>
<dbReference type="EMBL" id="GBRH01224426">
    <property type="protein sequence ID" value="JAD73469.1"/>
    <property type="molecule type" value="Transcribed_RNA"/>
</dbReference>